<dbReference type="InterPro" id="IPR008979">
    <property type="entry name" value="Galactose-bd-like_sf"/>
</dbReference>
<dbReference type="Proteomes" id="UP001470230">
    <property type="component" value="Unassembled WGS sequence"/>
</dbReference>
<accession>A0ABR2KUW9</accession>
<evidence type="ECO:0000313" key="3">
    <source>
        <dbReference type="Proteomes" id="UP001470230"/>
    </source>
</evidence>
<gene>
    <name evidence="2" type="ORF">M9Y10_023007</name>
</gene>
<evidence type="ECO:0000259" key="1">
    <source>
        <dbReference type="Pfam" id="PF07738"/>
    </source>
</evidence>
<reference evidence="2 3" key="1">
    <citation type="submission" date="2024-04" db="EMBL/GenBank/DDBJ databases">
        <title>Tritrichomonas musculus Genome.</title>
        <authorList>
            <person name="Alves-Ferreira E."/>
            <person name="Grigg M."/>
            <person name="Lorenzi H."/>
            <person name="Galac M."/>
        </authorList>
    </citation>
    <scope>NUCLEOTIDE SEQUENCE [LARGE SCALE GENOMIC DNA]</scope>
    <source>
        <strain evidence="2 3">EAF2021</strain>
    </source>
</reference>
<dbReference type="Pfam" id="PF07738">
    <property type="entry name" value="Sad1_UNC"/>
    <property type="match status" value="1"/>
</dbReference>
<proteinExistence type="predicted"/>
<protein>
    <recommendedName>
        <fullName evidence="1">SUN domain-containing protein</fullName>
    </recommendedName>
</protein>
<keyword evidence="3" id="KW-1185">Reference proteome</keyword>
<comment type="caution">
    <text evidence="2">The sequence shown here is derived from an EMBL/GenBank/DDBJ whole genome shotgun (WGS) entry which is preliminary data.</text>
</comment>
<name>A0ABR2KUW9_9EUKA</name>
<dbReference type="InterPro" id="IPR012919">
    <property type="entry name" value="SUN_dom"/>
</dbReference>
<evidence type="ECO:0000313" key="2">
    <source>
        <dbReference type="EMBL" id="KAK8894571.1"/>
    </source>
</evidence>
<dbReference type="SUPFAM" id="SSF49785">
    <property type="entry name" value="Galactose-binding domain-like"/>
    <property type="match status" value="1"/>
</dbReference>
<dbReference type="EMBL" id="JAPFFF010000003">
    <property type="protein sequence ID" value="KAK8894571.1"/>
    <property type="molecule type" value="Genomic_DNA"/>
</dbReference>
<sequence>MNYKRIILSSSGLKNIVLNTGLTKDEFKFIFNDRSFSMKSIYAEFLSPAVCRLHQADPTINSIQYDNYFNEFSTLKFEDIFNDEIISLLHQISSGFSIEINEDQGFLLQIVSILMENEELFEKINENFQFNIQETNIDKYLENLNFFYSFTRKSKHFNYSKIIDNVASHFYSIHFEKLTKLPKSILYSIISNPHFKIESEDWLFDLINTIFKDGKNEDDENENYSIIEFYEKVEFSGLSENKFKFFLKNFDFNEMSNLLWHKLSQCFYFNYRSKDKRKKERYPPPLFEFDGKSEHYFKGIIHYLTEENGGNVDEKGVVKVTSSSTNNNYLAKYAVDLDDNQHYFQSHRQPDSWIKYDFKKRKIHPTFYSIRTRHDWGKCSCHPKNWVIEGSNTNNDSDWKILDERSEVTCLDDKNVTHAFEIQNSLSKKECFRYLRLRQTGFNTGDNYYLTLSALEFFGSIY</sequence>
<feature type="domain" description="SUN" evidence="1">
    <location>
        <begin position="352"/>
        <end position="460"/>
    </location>
</feature>
<organism evidence="2 3">
    <name type="scientific">Tritrichomonas musculus</name>
    <dbReference type="NCBI Taxonomy" id="1915356"/>
    <lineage>
        <taxon>Eukaryota</taxon>
        <taxon>Metamonada</taxon>
        <taxon>Parabasalia</taxon>
        <taxon>Tritrichomonadida</taxon>
        <taxon>Tritrichomonadidae</taxon>
        <taxon>Tritrichomonas</taxon>
    </lineage>
</organism>
<dbReference type="Gene3D" id="2.60.120.260">
    <property type="entry name" value="Galactose-binding domain-like"/>
    <property type="match status" value="1"/>
</dbReference>